<keyword evidence="5" id="KW-1185">Reference proteome</keyword>
<accession>A0ABV6EDB9</accession>
<dbReference type="PROSITE" id="PS51186">
    <property type="entry name" value="GNAT"/>
    <property type="match status" value="1"/>
</dbReference>
<evidence type="ECO:0000256" key="2">
    <source>
        <dbReference type="ARBA" id="ARBA00023315"/>
    </source>
</evidence>
<proteinExistence type="predicted"/>
<dbReference type="InterPro" id="IPR000182">
    <property type="entry name" value="GNAT_dom"/>
</dbReference>
<evidence type="ECO:0000313" key="4">
    <source>
        <dbReference type="EMBL" id="MFC0226998.1"/>
    </source>
</evidence>
<sequence length="149" mass="16716">MLIRVADATDITDIFRVRISVNENKASMAVLAKYGITPESLPAMLLGRGRGWVVEIDRVIRAFAMAHADNATIFALFVEPGFEKQGLGRKLMNQAENWLKEMGCADVWLETDSNMQVRANGFYRHLGWSESNIQPDGQVKFVKNLTSVK</sequence>
<dbReference type="SUPFAM" id="SSF55729">
    <property type="entry name" value="Acyl-CoA N-acyltransferases (Nat)"/>
    <property type="match status" value="1"/>
</dbReference>
<name>A0ABV6EDB9_9GAMM</name>
<keyword evidence="1 4" id="KW-0808">Transferase</keyword>
<evidence type="ECO:0000259" key="3">
    <source>
        <dbReference type="PROSITE" id="PS51186"/>
    </source>
</evidence>
<gene>
    <name evidence="4" type="ORF">ACFFJ3_10870</name>
</gene>
<dbReference type="RefSeq" id="WP_380675133.1">
    <property type="nucleotide sequence ID" value="NZ_CP173186.1"/>
</dbReference>
<dbReference type="EMBL" id="JBHLXG010000010">
    <property type="protein sequence ID" value="MFC0226998.1"/>
    <property type="molecule type" value="Genomic_DNA"/>
</dbReference>
<dbReference type="GO" id="GO:0016746">
    <property type="term" value="F:acyltransferase activity"/>
    <property type="evidence" value="ECO:0007669"/>
    <property type="project" value="UniProtKB-KW"/>
</dbReference>
<evidence type="ECO:0000313" key="5">
    <source>
        <dbReference type="Proteomes" id="UP001589792"/>
    </source>
</evidence>
<feature type="domain" description="N-acetyltransferase" evidence="3">
    <location>
        <begin position="1"/>
        <end position="146"/>
    </location>
</feature>
<dbReference type="PANTHER" id="PTHR43877">
    <property type="entry name" value="AMINOALKYLPHOSPHONATE N-ACETYLTRANSFERASE-RELATED-RELATED"/>
    <property type="match status" value="1"/>
</dbReference>
<organism evidence="4 5">
    <name type="scientific">Serratia aquatilis</name>
    <dbReference type="NCBI Taxonomy" id="1737515"/>
    <lineage>
        <taxon>Bacteria</taxon>
        <taxon>Pseudomonadati</taxon>
        <taxon>Pseudomonadota</taxon>
        <taxon>Gammaproteobacteria</taxon>
        <taxon>Enterobacterales</taxon>
        <taxon>Yersiniaceae</taxon>
        <taxon>Serratia</taxon>
    </lineage>
</organism>
<comment type="caution">
    <text evidence="4">The sequence shown here is derived from an EMBL/GenBank/DDBJ whole genome shotgun (WGS) entry which is preliminary data.</text>
</comment>
<dbReference type="InterPro" id="IPR016181">
    <property type="entry name" value="Acyl_CoA_acyltransferase"/>
</dbReference>
<evidence type="ECO:0000256" key="1">
    <source>
        <dbReference type="ARBA" id="ARBA00022679"/>
    </source>
</evidence>
<reference evidence="4 5" key="1">
    <citation type="submission" date="2024-09" db="EMBL/GenBank/DDBJ databases">
        <authorList>
            <person name="Sun Q."/>
            <person name="Mori K."/>
        </authorList>
    </citation>
    <scope>NUCLEOTIDE SEQUENCE [LARGE SCALE GENOMIC DNA]</scope>
    <source>
        <strain evidence="4 5">CCM 8626</strain>
    </source>
</reference>
<dbReference type="EC" id="2.3.-.-" evidence="4"/>
<dbReference type="Pfam" id="PF00583">
    <property type="entry name" value="Acetyltransf_1"/>
    <property type="match status" value="1"/>
</dbReference>
<dbReference type="InterPro" id="IPR050832">
    <property type="entry name" value="Bact_Acetyltransf"/>
</dbReference>
<dbReference type="Proteomes" id="UP001589792">
    <property type="component" value="Unassembled WGS sequence"/>
</dbReference>
<dbReference type="Gene3D" id="3.40.630.30">
    <property type="match status" value="1"/>
</dbReference>
<keyword evidence="2 4" id="KW-0012">Acyltransferase</keyword>
<protein>
    <submittedName>
        <fullName evidence="4">GNAT family N-acetyltransferase</fullName>
        <ecNumber evidence="4">2.3.-.-</ecNumber>
    </submittedName>
</protein>
<dbReference type="PANTHER" id="PTHR43877:SF1">
    <property type="entry name" value="ACETYLTRANSFERASE"/>
    <property type="match status" value="1"/>
</dbReference>
<dbReference type="CDD" id="cd04301">
    <property type="entry name" value="NAT_SF"/>
    <property type="match status" value="1"/>
</dbReference>